<feature type="binding site" evidence="6">
    <location>
        <begin position="15"/>
        <end position="17"/>
    </location>
    <ligand>
        <name>NAD(+)</name>
        <dbReference type="ChEBI" id="CHEBI:57540"/>
    </ligand>
</feature>
<name>A0ABQ4IPG2_9ACTN</name>
<keyword evidence="5 6" id="KW-0238">DNA-binding</keyword>
<protein>
    <recommendedName>
        <fullName evidence="7">DarT domain-containing protein</fullName>
    </recommendedName>
</protein>
<keyword evidence="3 6" id="KW-0808">Transferase</keyword>
<dbReference type="InterPro" id="IPR029494">
    <property type="entry name" value="DarT"/>
</dbReference>
<accession>A0ABQ4IPG2</accession>
<evidence type="ECO:0000256" key="3">
    <source>
        <dbReference type="ARBA" id="ARBA00022679"/>
    </source>
</evidence>
<evidence type="ECO:0000256" key="6">
    <source>
        <dbReference type="PROSITE-ProRule" id="PRU01362"/>
    </source>
</evidence>
<evidence type="ECO:0000256" key="2">
    <source>
        <dbReference type="ARBA" id="ARBA00022676"/>
    </source>
</evidence>
<evidence type="ECO:0000313" key="9">
    <source>
        <dbReference type="Proteomes" id="UP000643165"/>
    </source>
</evidence>
<feature type="active site" description="Proton acceptor" evidence="6">
    <location>
        <position position="54"/>
    </location>
</feature>
<comment type="caution">
    <text evidence="6">Lacks conserved residue(s) required for the propagation of feature annotation.</text>
</comment>
<feature type="active site" evidence="6">
    <location>
        <position position="172"/>
    </location>
</feature>
<keyword evidence="4 6" id="KW-0548">Nucleotidyltransferase</keyword>
<evidence type="ECO:0000313" key="8">
    <source>
        <dbReference type="EMBL" id="GIJ19799.1"/>
    </source>
</evidence>
<dbReference type="Pfam" id="PF14487">
    <property type="entry name" value="DarT"/>
    <property type="match status" value="1"/>
</dbReference>
<evidence type="ECO:0000256" key="4">
    <source>
        <dbReference type="ARBA" id="ARBA00022695"/>
    </source>
</evidence>
<evidence type="ECO:0000259" key="7">
    <source>
        <dbReference type="PROSITE" id="PS52018"/>
    </source>
</evidence>
<evidence type="ECO:0000256" key="5">
    <source>
        <dbReference type="ARBA" id="ARBA00023125"/>
    </source>
</evidence>
<proteinExistence type="inferred from homology"/>
<dbReference type="EMBL" id="BOPB01000002">
    <property type="protein sequence ID" value="GIJ19799.1"/>
    <property type="molecule type" value="Genomic_DNA"/>
</dbReference>
<comment type="caution">
    <text evidence="8">The sequence shown here is derived from an EMBL/GenBank/DDBJ whole genome shotgun (WGS) entry which is preliminary data.</text>
</comment>
<organism evidence="8 9">
    <name type="scientific">Micromonospora lutea</name>
    <dbReference type="NCBI Taxonomy" id="419825"/>
    <lineage>
        <taxon>Bacteria</taxon>
        <taxon>Bacillati</taxon>
        <taxon>Actinomycetota</taxon>
        <taxon>Actinomycetes</taxon>
        <taxon>Micromonosporales</taxon>
        <taxon>Micromonosporaceae</taxon>
        <taxon>Micromonospora</taxon>
    </lineage>
</organism>
<dbReference type="Proteomes" id="UP000643165">
    <property type="component" value="Unassembled WGS sequence"/>
</dbReference>
<evidence type="ECO:0000256" key="1">
    <source>
        <dbReference type="ARBA" id="ARBA00022649"/>
    </source>
</evidence>
<dbReference type="RefSeq" id="WP_203992134.1">
    <property type="nucleotide sequence ID" value="NZ_BOPB01000002.1"/>
</dbReference>
<reference evidence="8 9" key="1">
    <citation type="submission" date="2021-01" db="EMBL/GenBank/DDBJ databases">
        <title>Whole genome shotgun sequence of Verrucosispora lutea NBRC 106530.</title>
        <authorList>
            <person name="Komaki H."/>
            <person name="Tamura T."/>
        </authorList>
    </citation>
    <scope>NUCLEOTIDE SEQUENCE [LARGE SCALE GENOMIC DNA]</scope>
    <source>
        <strain evidence="8 9">NBRC 106530</strain>
    </source>
</reference>
<sequence length="229" mass="26077">MATDVSRPGATLIMHFTHIDNLPAILAAGRLFPDNVVGTRLATNVGAADIKASRRDRIITCQPGGVVADYVPFYFAERSPMMYRIACEHRDGKTGCYPDGDDPLVYLVSTVERVHEARLSWVASDGNCAHHLTNFSRSLDELAELVDWPLMRERIWKNLPDDQDRIRRRMAEFLVHREFPLDLLVGYAVRTSQRAAQLRCVLQTAGIIDPYVRVRPNWYYGYKRKGAEE</sequence>
<keyword evidence="9" id="KW-1185">Reference proteome</keyword>
<gene>
    <name evidence="8" type="ORF">Vlu01_04230</name>
</gene>
<comment type="similarity">
    <text evidence="6">Belongs to the DarT ADP-ribosyltransferase family.</text>
</comment>
<feature type="binding site" evidence="6">
    <location>
        <position position="54"/>
    </location>
    <ligand>
        <name>NAD(+)</name>
        <dbReference type="ChEBI" id="CHEBI:57540"/>
    </ligand>
</feature>
<feature type="domain" description="DarT" evidence="7">
    <location>
        <begin position="11"/>
        <end position="220"/>
    </location>
</feature>
<keyword evidence="2 6" id="KW-0328">Glycosyltransferase</keyword>
<dbReference type="PROSITE" id="PS52018">
    <property type="entry name" value="DART"/>
    <property type="match status" value="1"/>
</dbReference>
<keyword evidence="1 6" id="KW-1277">Toxin-antitoxin system</keyword>
<comment type="catalytic activity">
    <reaction evidence="6">
        <text>a thymidine in DNA + NAD(+) = an N-(ADP-alpha-D-ribosyl)-thymidine in DNA + nicotinamide + H(+)</text>
        <dbReference type="Rhea" id="RHEA:71651"/>
        <dbReference type="Rhea" id="RHEA-COMP:13556"/>
        <dbReference type="Rhea" id="RHEA-COMP:18051"/>
        <dbReference type="ChEBI" id="CHEBI:15378"/>
        <dbReference type="ChEBI" id="CHEBI:17154"/>
        <dbReference type="ChEBI" id="CHEBI:57540"/>
        <dbReference type="ChEBI" id="CHEBI:137386"/>
        <dbReference type="ChEBI" id="CHEBI:191199"/>
    </reaction>
</comment>